<accession>E9HU88</accession>
<dbReference type="AlphaFoldDB" id="E9HU88"/>
<dbReference type="PROSITE" id="PS50157">
    <property type="entry name" value="ZINC_FINGER_C2H2_2"/>
    <property type="match status" value="1"/>
</dbReference>
<dbReference type="PROSITE" id="PS00028">
    <property type="entry name" value="ZINC_FINGER_C2H2_1"/>
    <property type="match status" value="1"/>
</dbReference>
<dbReference type="EMBL" id="GL732800">
    <property type="protein sequence ID" value="EFX64702.1"/>
    <property type="molecule type" value="Genomic_DNA"/>
</dbReference>
<evidence type="ECO:0000259" key="2">
    <source>
        <dbReference type="PROSITE" id="PS50157"/>
    </source>
</evidence>
<dbReference type="InterPro" id="IPR036236">
    <property type="entry name" value="Znf_C2H2_sf"/>
</dbReference>
<dbReference type="InParanoid" id="E9HU88"/>
<protein>
    <recommendedName>
        <fullName evidence="2">C2H2-type domain-containing protein</fullName>
    </recommendedName>
</protein>
<keyword evidence="4" id="KW-1185">Reference proteome</keyword>
<organism evidence="3 4">
    <name type="scientific">Daphnia pulex</name>
    <name type="common">Water flea</name>
    <dbReference type="NCBI Taxonomy" id="6669"/>
    <lineage>
        <taxon>Eukaryota</taxon>
        <taxon>Metazoa</taxon>
        <taxon>Ecdysozoa</taxon>
        <taxon>Arthropoda</taxon>
        <taxon>Crustacea</taxon>
        <taxon>Branchiopoda</taxon>
        <taxon>Diplostraca</taxon>
        <taxon>Cladocera</taxon>
        <taxon>Anomopoda</taxon>
        <taxon>Daphniidae</taxon>
        <taxon>Daphnia</taxon>
    </lineage>
</organism>
<dbReference type="GO" id="GO:0008270">
    <property type="term" value="F:zinc ion binding"/>
    <property type="evidence" value="ECO:0007669"/>
    <property type="project" value="UniProtKB-KW"/>
</dbReference>
<keyword evidence="1" id="KW-0862">Zinc</keyword>
<proteinExistence type="predicted"/>
<dbReference type="Gene3D" id="3.30.160.60">
    <property type="entry name" value="Classic Zinc Finger"/>
    <property type="match status" value="1"/>
</dbReference>
<dbReference type="Proteomes" id="UP000000305">
    <property type="component" value="Unassembled WGS sequence"/>
</dbReference>
<gene>
    <name evidence="3" type="ORF">DAPPUDRAFT_304395</name>
</gene>
<dbReference type="KEGG" id="dpx:DAPPUDRAFT_304395"/>
<sequence>MRHLPFRVHYSNKRSPLQNCPKFPLMRRRSKIQQHCHQCLKPKPNHTGIWLTISLMPTQTQNLCTACAIRAGSNFCRFSSTYVTPKKDALKRMGWKRALKIRTRLYLLIVLRRKEVLPTRDKPFKCQECNLFFRTTGHRQSHLKSHRKATQAVGKPGAIRTVSSATNKRKLKAKSNTQRVSSHDIDYEAHLAKVIAISGDLSNQHNSLGDQNGSLGNLTVKFHLDEAGNVQLPTLDSTTLLDLRDLSDLFLTQSDGQVQGIALTQEMNLSHMLTVNESNRDELSKNFMNSESGLRLLTGNHGGTMLVSSSHADQHHSEVEEGADHAILLEAVNPVVILGASSETNPERVSVITARNRNFQK</sequence>
<dbReference type="HOGENOM" id="CLU_767834_0_0_1"/>
<evidence type="ECO:0000313" key="4">
    <source>
        <dbReference type="Proteomes" id="UP000000305"/>
    </source>
</evidence>
<reference evidence="3 4" key="1">
    <citation type="journal article" date="2011" name="Science">
        <title>The ecoresponsive genome of Daphnia pulex.</title>
        <authorList>
            <person name="Colbourne J.K."/>
            <person name="Pfrender M.E."/>
            <person name="Gilbert D."/>
            <person name="Thomas W.K."/>
            <person name="Tucker A."/>
            <person name="Oakley T.H."/>
            <person name="Tokishita S."/>
            <person name="Aerts A."/>
            <person name="Arnold G.J."/>
            <person name="Basu M.K."/>
            <person name="Bauer D.J."/>
            <person name="Caceres C.E."/>
            <person name="Carmel L."/>
            <person name="Casola C."/>
            <person name="Choi J.H."/>
            <person name="Detter J.C."/>
            <person name="Dong Q."/>
            <person name="Dusheyko S."/>
            <person name="Eads B.D."/>
            <person name="Frohlich T."/>
            <person name="Geiler-Samerotte K.A."/>
            <person name="Gerlach D."/>
            <person name="Hatcher P."/>
            <person name="Jogdeo S."/>
            <person name="Krijgsveld J."/>
            <person name="Kriventseva E.V."/>
            <person name="Kultz D."/>
            <person name="Laforsch C."/>
            <person name="Lindquist E."/>
            <person name="Lopez J."/>
            <person name="Manak J.R."/>
            <person name="Muller J."/>
            <person name="Pangilinan J."/>
            <person name="Patwardhan R.P."/>
            <person name="Pitluck S."/>
            <person name="Pritham E.J."/>
            <person name="Rechtsteiner A."/>
            <person name="Rho M."/>
            <person name="Rogozin I.B."/>
            <person name="Sakarya O."/>
            <person name="Salamov A."/>
            <person name="Schaack S."/>
            <person name="Shapiro H."/>
            <person name="Shiga Y."/>
            <person name="Skalitzky C."/>
            <person name="Smith Z."/>
            <person name="Souvorov A."/>
            <person name="Sung W."/>
            <person name="Tang Z."/>
            <person name="Tsuchiya D."/>
            <person name="Tu H."/>
            <person name="Vos H."/>
            <person name="Wang M."/>
            <person name="Wolf Y.I."/>
            <person name="Yamagata H."/>
            <person name="Yamada T."/>
            <person name="Ye Y."/>
            <person name="Shaw J.R."/>
            <person name="Andrews J."/>
            <person name="Crease T.J."/>
            <person name="Tang H."/>
            <person name="Lucas S.M."/>
            <person name="Robertson H.M."/>
            <person name="Bork P."/>
            <person name="Koonin E.V."/>
            <person name="Zdobnov E.M."/>
            <person name="Grigoriev I.V."/>
            <person name="Lynch M."/>
            <person name="Boore J.L."/>
        </authorList>
    </citation>
    <scope>NUCLEOTIDE SEQUENCE [LARGE SCALE GENOMIC DNA]</scope>
</reference>
<dbReference type="SUPFAM" id="SSF57667">
    <property type="entry name" value="beta-beta-alpha zinc fingers"/>
    <property type="match status" value="1"/>
</dbReference>
<evidence type="ECO:0000313" key="3">
    <source>
        <dbReference type="EMBL" id="EFX64702.1"/>
    </source>
</evidence>
<keyword evidence="1" id="KW-0479">Metal-binding</keyword>
<name>E9HU88_DAPPU</name>
<evidence type="ECO:0000256" key="1">
    <source>
        <dbReference type="PROSITE-ProRule" id="PRU00042"/>
    </source>
</evidence>
<feature type="domain" description="C2H2-type" evidence="2">
    <location>
        <begin position="124"/>
        <end position="151"/>
    </location>
</feature>
<dbReference type="InterPro" id="IPR013087">
    <property type="entry name" value="Znf_C2H2_type"/>
</dbReference>
<keyword evidence="1" id="KW-0863">Zinc-finger</keyword>